<sequence length="650" mass="73462">MMWKRKLRKLGSRSRCILEFLKVFARESMRPYFQLYDLYTSYQDIPETKHLLHKINGDILSVEPRTSEIYEWLMNKSDSTDEDTIRKSLEIITEALSNMPTNAMLDICIGRVDTLLQQITASGRLTLLPQVLKFCSDVYSNEMWETCPSETYHISRIHFLKQIPNYIGLLETTSDSKTIEALESMYKNYPLRETAVRSLTKIPASFGLVKELVLLIISTEQKFTRAKQVLRYLSVVDWKSADKEDAGKFLNFVYFAFVTGNVKVQGKVMDLLNMRAPPGIDDLRVCHLKKEYLEGLYRKGRAFYKKFRFLTSSWSLACAVIEVETDYCVASGKSSDVLKDAIEDSMRLCGSSSIEPWISAILSHHRRKNEKTAKQLLRRALDTFSIENENRSSVPSCVKLPNNKVYQHSSVIVMAGSSSTGGVRWVPLESNPEVLTKYSRLLGAAAGEWVDVFALDEDSLEHIPKPVKAVILLFPISEGYDKFCKDKDESIKAEGQEVSKDLFYMKQYVGNACGTIGIMHSLGNNVDEVKLEDGSSLKEFILKTKDMTAEVRGEELEKFNRIASAHEEVASEGQTAPPAAEENLVTHFVAFVHKDGSLYELDGRRAGPVKLGPTTPDNLLKDAAVVCKQRMDLDPTEYRFTVVALTTGEV</sequence>
<dbReference type="Pfam" id="PF01088">
    <property type="entry name" value="Peptidase_C12"/>
    <property type="match status" value="1"/>
</dbReference>
<evidence type="ECO:0000313" key="14">
    <source>
        <dbReference type="Proteomes" id="UP000094527"/>
    </source>
</evidence>
<gene>
    <name evidence="13" type="ORF">Ocin01_15219</name>
</gene>
<dbReference type="GO" id="GO:0005737">
    <property type="term" value="C:cytoplasm"/>
    <property type="evidence" value="ECO:0007669"/>
    <property type="project" value="TreeGrafter"/>
</dbReference>
<dbReference type="OrthoDB" id="427186at2759"/>
<dbReference type="SUPFAM" id="SSF54001">
    <property type="entry name" value="Cysteine proteinases"/>
    <property type="match status" value="1"/>
</dbReference>
<dbReference type="PANTHER" id="PTHR10589:SF17">
    <property type="entry name" value="UBIQUITIN CARBOXYL-TERMINAL HYDROLASE"/>
    <property type="match status" value="1"/>
</dbReference>
<evidence type="ECO:0000256" key="3">
    <source>
        <dbReference type="ARBA" id="ARBA00012759"/>
    </source>
</evidence>
<dbReference type="PROSITE" id="PS52048">
    <property type="entry name" value="UCH_DOMAIN"/>
    <property type="match status" value="1"/>
</dbReference>
<evidence type="ECO:0000256" key="6">
    <source>
        <dbReference type="ARBA" id="ARBA00022801"/>
    </source>
</evidence>
<feature type="domain" description="UCH catalytic" evidence="12">
    <location>
        <begin position="424"/>
        <end position="647"/>
    </location>
</feature>
<proteinExistence type="inferred from homology"/>
<dbReference type="PRINTS" id="PR00707">
    <property type="entry name" value="UBCTHYDRLASE"/>
</dbReference>
<keyword evidence="7 10" id="KW-0788">Thiol protease</keyword>
<dbReference type="EC" id="3.4.19.12" evidence="3 11"/>
<name>A0A1D2MEM4_ORCCI</name>
<dbReference type="GO" id="GO:0016579">
    <property type="term" value="P:protein deubiquitination"/>
    <property type="evidence" value="ECO:0007669"/>
    <property type="project" value="TreeGrafter"/>
</dbReference>
<keyword evidence="14" id="KW-1185">Reference proteome</keyword>
<comment type="catalytic activity">
    <reaction evidence="1 10 11">
        <text>Thiol-dependent hydrolysis of ester, thioester, amide, peptide and isopeptide bonds formed by the C-terminal Gly of ubiquitin (a 76-residue protein attached to proteins as an intracellular targeting signal).</text>
        <dbReference type="EC" id="3.4.19.12"/>
    </reaction>
</comment>
<evidence type="ECO:0000256" key="5">
    <source>
        <dbReference type="ARBA" id="ARBA00022786"/>
    </source>
</evidence>
<dbReference type="GO" id="GO:0006511">
    <property type="term" value="P:ubiquitin-dependent protein catabolic process"/>
    <property type="evidence" value="ECO:0007669"/>
    <property type="project" value="UniProtKB-UniRule"/>
</dbReference>
<evidence type="ECO:0000256" key="10">
    <source>
        <dbReference type="PROSITE-ProRule" id="PRU01393"/>
    </source>
</evidence>
<evidence type="ECO:0000256" key="9">
    <source>
        <dbReference type="ARBA" id="ARBA00073226"/>
    </source>
</evidence>
<comment type="caution">
    <text evidence="13">The sequence shown here is derived from an EMBL/GenBank/DDBJ whole genome shotgun (WGS) entry which is preliminary data.</text>
</comment>
<comment type="similarity">
    <text evidence="2 10 11">Belongs to the peptidase C12 family.</text>
</comment>
<evidence type="ECO:0000256" key="1">
    <source>
        <dbReference type="ARBA" id="ARBA00000707"/>
    </source>
</evidence>
<keyword evidence="6 10" id="KW-0378">Hydrolase</keyword>
<evidence type="ECO:0000256" key="7">
    <source>
        <dbReference type="ARBA" id="ARBA00022807"/>
    </source>
</evidence>
<evidence type="ECO:0000256" key="4">
    <source>
        <dbReference type="ARBA" id="ARBA00022670"/>
    </source>
</evidence>
<dbReference type="InterPro" id="IPR038765">
    <property type="entry name" value="Papain-like_cys_pep_sf"/>
</dbReference>
<dbReference type="CDD" id="cd09616">
    <property type="entry name" value="Peptidase_C12_UCH_L1_L3"/>
    <property type="match status" value="1"/>
</dbReference>
<dbReference type="PANTHER" id="PTHR10589">
    <property type="entry name" value="UBIQUITIN CARBOXYL-TERMINAL HYDROLASE"/>
    <property type="match status" value="1"/>
</dbReference>
<dbReference type="STRING" id="48709.A0A1D2MEM4"/>
<evidence type="ECO:0000256" key="11">
    <source>
        <dbReference type="RuleBase" id="RU361215"/>
    </source>
</evidence>
<dbReference type="AlphaFoldDB" id="A0A1D2MEM4"/>
<keyword evidence="4 10" id="KW-0645">Protease</keyword>
<evidence type="ECO:0000256" key="2">
    <source>
        <dbReference type="ARBA" id="ARBA00009326"/>
    </source>
</evidence>
<dbReference type="Gene3D" id="3.40.532.10">
    <property type="entry name" value="Peptidase C12, ubiquitin carboxyl-terminal hydrolase"/>
    <property type="match status" value="1"/>
</dbReference>
<feature type="active site" description="Proton donor" evidence="10">
    <location>
        <position position="587"/>
    </location>
</feature>
<protein>
    <recommendedName>
        <fullName evidence="9 11">Ubiquitin carboxyl-terminal hydrolase</fullName>
        <ecNumber evidence="3 11">3.4.19.12</ecNumber>
    </recommendedName>
</protein>
<dbReference type="FunFam" id="3.40.532.10:FF:000006">
    <property type="entry name" value="Ubiquitin carboxyl-terminal hydrolase"/>
    <property type="match status" value="1"/>
</dbReference>
<dbReference type="Proteomes" id="UP000094527">
    <property type="component" value="Unassembled WGS sequence"/>
</dbReference>
<evidence type="ECO:0000259" key="12">
    <source>
        <dbReference type="PROSITE" id="PS52048"/>
    </source>
</evidence>
<feature type="site" description="Important for enzyme activity" evidence="10">
    <location>
        <position position="602"/>
    </location>
</feature>
<dbReference type="GO" id="GO:0004843">
    <property type="term" value="F:cysteine-type deubiquitinase activity"/>
    <property type="evidence" value="ECO:0007669"/>
    <property type="project" value="UniProtKB-UniRule"/>
</dbReference>
<accession>A0A1D2MEM4</accession>
<evidence type="ECO:0000313" key="13">
    <source>
        <dbReference type="EMBL" id="ODM91460.1"/>
    </source>
</evidence>
<dbReference type="EMBL" id="LJIJ01001542">
    <property type="protein sequence ID" value="ODM91460.1"/>
    <property type="molecule type" value="Genomic_DNA"/>
</dbReference>
<comment type="function">
    <text evidence="8">Ubiquitin-protein hydrolase is involved both in the processing of ubiquitin precursors and of ubiquitinated proteins. This enzyme is a thiol protease that recognizes and hydrolyzes a peptide bond at the C-terminal glycine of ubiquitin.</text>
</comment>
<organism evidence="13 14">
    <name type="scientific">Orchesella cincta</name>
    <name type="common">Springtail</name>
    <name type="synonym">Podura cincta</name>
    <dbReference type="NCBI Taxonomy" id="48709"/>
    <lineage>
        <taxon>Eukaryota</taxon>
        <taxon>Metazoa</taxon>
        <taxon>Ecdysozoa</taxon>
        <taxon>Arthropoda</taxon>
        <taxon>Hexapoda</taxon>
        <taxon>Collembola</taxon>
        <taxon>Entomobryomorpha</taxon>
        <taxon>Entomobryoidea</taxon>
        <taxon>Orchesellidae</taxon>
        <taxon>Orchesellinae</taxon>
        <taxon>Orchesella</taxon>
    </lineage>
</organism>
<feature type="active site" description="Nucleophile" evidence="10">
    <location>
        <position position="513"/>
    </location>
</feature>
<evidence type="ECO:0000256" key="8">
    <source>
        <dbReference type="ARBA" id="ARBA00055560"/>
    </source>
</evidence>
<dbReference type="InterPro" id="IPR001578">
    <property type="entry name" value="Peptidase_C12_UCH"/>
</dbReference>
<keyword evidence="5 10" id="KW-0833">Ubl conjugation pathway</keyword>
<feature type="site" description="Transition state stabilizer" evidence="10">
    <location>
        <position position="507"/>
    </location>
</feature>
<reference evidence="13 14" key="1">
    <citation type="journal article" date="2016" name="Genome Biol. Evol.">
        <title>Gene Family Evolution Reflects Adaptation to Soil Environmental Stressors in the Genome of the Collembolan Orchesella cincta.</title>
        <authorList>
            <person name="Faddeeva-Vakhrusheva A."/>
            <person name="Derks M.F."/>
            <person name="Anvar S.Y."/>
            <person name="Agamennone V."/>
            <person name="Suring W."/>
            <person name="Smit S."/>
            <person name="van Straalen N.M."/>
            <person name="Roelofs D."/>
        </authorList>
    </citation>
    <scope>NUCLEOTIDE SEQUENCE [LARGE SCALE GENOMIC DNA]</scope>
    <source>
        <tissue evidence="13">Mixed pool</tissue>
    </source>
</reference>
<dbReference type="InterPro" id="IPR036959">
    <property type="entry name" value="Peptidase_C12_UCH_sf"/>
</dbReference>